<keyword evidence="2" id="KW-0812">Transmembrane</keyword>
<keyword evidence="2" id="KW-0472">Membrane</keyword>
<gene>
    <name evidence="3" type="ORF">DTER00134_LOCUS9882</name>
</gene>
<feature type="region of interest" description="Disordered" evidence="1">
    <location>
        <begin position="1"/>
        <end position="22"/>
    </location>
</feature>
<evidence type="ECO:0000313" key="3">
    <source>
        <dbReference type="EMBL" id="CAE0494809.1"/>
    </source>
</evidence>
<organism evidence="3">
    <name type="scientific">Dunaliella tertiolecta</name>
    <name type="common">Green alga</name>
    <dbReference type="NCBI Taxonomy" id="3047"/>
    <lineage>
        <taxon>Eukaryota</taxon>
        <taxon>Viridiplantae</taxon>
        <taxon>Chlorophyta</taxon>
        <taxon>core chlorophytes</taxon>
        <taxon>Chlorophyceae</taxon>
        <taxon>CS clade</taxon>
        <taxon>Chlamydomonadales</taxon>
        <taxon>Dunaliellaceae</taxon>
        <taxon>Dunaliella</taxon>
    </lineage>
</organism>
<dbReference type="AlphaFoldDB" id="A0A7S3QW49"/>
<reference evidence="3" key="1">
    <citation type="submission" date="2021-01" db="EMBL/GenBank/DDBJ databases">
        <authorList>
            <person name="Corre E."/>
            <person name="Pelletier E."/>
            <person name="Niang G."/>
            <person name="Scheremetjew M."/>
            <person name="Finn R."/>
            <person name="Kale V."/>
            <person name="Holt S."/>
            <person name="Cochrane G."/>
            <person name="Meng A."/>
            <person name="Brown T."/>
            <person name="Cohen L."/>
        </authorList>
    </citation>
    <scope>NUCLEOTIDE SEQUENCE</scope>
    <source>
        <strain evidence="3">CCMP1320</strain>
    </source>
</reference>
<evidence type="ECO:0000256" key="2">
    <source>
        <dbReference type="SAM" id="Phobius"/>
    </source>
</evidence>
<protein>
    <submittedName>
        <fullName evidence="3">Uncharacterized protein</fullName>
    </submittedName>
</protein>
<keyword evidence="2" id="KW-1133">Transmembrane helix</keyword>
<evidence type="ECO:0000256" key="1">
    <source>
        <dbReference type="SAM" id="MobiDB-lite"/>
    </source>
</evidence>
<feature type="region of interest" description="Disordered" evidence="1">
    <location>
        <begin position="74"/>
        <end position="184"/>
    </location>
</feature>
<feature type="transmembrane region" description="Helical" evidence="2">
    <location>
        <begin position="204"/>
        <end position="225"/>
    </location>
</feature>
<sequence length="235" mass="24732">MQLLPASAHHQCLKSTTTGSVPNRMVAQAPRMRRVVARAEPFNEGAAQVKRLVQRDRKEFLGNNVDILDQYTTEFGDVGPRRDGQQPNPGAKVPQTPSPAPAAAAAAPAAAPTSSQSSTSPAPQPSTSKSSSPASNPFKSSGSDNPFGSSDNPFGPPTTISPFGNSGKTKSRIEPEGLSPDMGPDAVVKETPFDILKDITLTQVVLFFSFTLIIGLMIGTFYVVLQSGAIRLNGV</sequence>
<feature type="compositionally biased region" description="Low complexity" evidence="1">
    <location>
        <begin position="101"/>
        <end position="135"/>
    </location>
</feature>
<feature type="compositionally biased region" description="Polar residues" evidence="1">
    <location>
        <begin position="137"/>
        <end position="168"/>
    </location>
</feature>
<accession>A0A7S3QW49</accession>
<name>A0A7S3QW49_DUNTE</name>
<proteinExistence type="predicted"/>
<dbReference type="EMBL" id="HBIP01016850">
    <property type="protein sequence ID" value="CAE0494809.1"/>
    <property type="molecule type" value="Transcribed_RNA"/>
</dbReference>